<keyword evidence="1" id="KW-0812">Transmembrane</keyword>
<reference evidence="2" key="2">
    <citation type="submission" date="2020-05" db="UniProtKB">
        <authorList>
            <consortium name="EnsemblMetazoa"/>
        </authorList>
    </citation>
    <scope>IDENTIFICATION</scope>
    <source>
        <strain evidence="2">maculatus3</strain>
    </source>
</reference>
<protein>
    <submittedName>
        <fullName evidence="2">Uncharacterized protein</fullName>
    </submittedName>
</protein>
<keyword evidence="1" id="KW-0472">Membrane</keyword>
<feature type="transmembrane region" description="Helical" evidence="1">
    <location>
        <begin position="74"/>
        <end position="92"/>
    </location>
</feature>
<accession>A0A182SY17</accession>
<evidence type="ECO:0000313" key="2">
    <source>
        <dbReference type="EnsemblMetazoa" id="AMAM015733-PA"/>
    </source>
</evidence>
<dbReference type="AlphaFoldDB" id="A0A182SY17"/>
<feature type="transmembrane region" description="Helical" evidence="1">
    <location>
        <begin position="112"/>
        <end position="131"/>
    </location>
</feature>
<dbReference type="VEuPathDB" id="VectorBase:AMAM015733"/>
<evidence type="ECO:0000256" key="1">
    <source>
        <dbReference type="SAM" id="Phobius"/>
    </source>
</evidence>
<name>A0A182SY17_9DIPT</name>
<proteinExistence type="predicted"/>
<dbReference type="Proteomes" id="UP000075901">
    <property type="component" value="Unassembled WGS sequence"/>
</dbReference>
<sequence>MAVTLKQEVNLSRRACRPTDCSREQRTLLTPRASGICDFRRQYNGASDCGERGANNSVTMPAKELTDCCTGRSGSLLTCLLATLVMCAGQVLLKLRHSTGGWELHQPRLGSLCIYVVFCSALLSHNAFVLARPNLSAPASGEKVVSVHEYVLMELREM</sequence>
<reference evidence="3" key="1">
    <citation type="submission" date="2013-09" db="EMBL/GenBank/DDBJ databases">
        <title>The Genome Sequence of Anopheles maculatus species B.</title>
        <authorList>
            <consortium name="The Broad Institute Genomics Platform"/>
            <person name="Neafsey D.E."/>
            <person name="Besansky N."/>
            <person name="Howell P."/>
            <person name="Walton C."/>
            <person name="Young S.K."/>
            <person name="Zeng Q."/>
            <person name="Gargeya S."/>
            <person name="Fitzgerald M."/>
            <person name="Haas B."/>
            <person name="Abouelleil A."/>
            <person name="Allen A.W."/>
            <person name="Alvarado L."/>
            <person name="Arachchi H.M."/>
            <person name="Berlin A.M."/>
            <person name="Chapman S.B."/>
            <person name="Gainer-Dewar J."/>
            <person name="Goldberg J."/>
            <person name="Griggs A."/>
            <person name="Gujja S."/>
            <person name="Hansen M."/>
            <person name="Howarth C."/>
            <person name="Imamovic A."/>
            <person name="Ireland A."/>
            <person name="Larimer J."/>
            <person name="McCowan C."/>
            <person name="Murphy C."/>
            <person name="Pearson M."/>
            <person name="Poon T.W."/>
            <person name="Priest M."/>
            <person name="Roberts A."/>
            <person name="Saif S."/>
            <person name="Shea T."/>
            <person name="Sisk P."/>
            <person name="Sykes S."/>
            <person name="Wortman J."/>
            <person name="Nusbaum C."/>
            <person name="Birren B."/>
        </authorList>
    </citation>
    <scope>NUCLEOTIDE SEQUENCE [LARGE SCALE GENOMIC DNA]</scope>
    <source>
        <strain evidence="3">maculatus3</strain>
    </source>
</reference>
<keyword evidence="3" id="KW-1185">Reference proteome</keyword>
<evidence type="ECO:0000313" key="3">
    <source>
        <dbReference type="Proteomes" id="UP000075901"/>
    </source>
</evidence>
<organism evidence="2 3">
    <name type="scientific">Anopheles maculatus</name>
    <dbReference type="NCBI Taxonomy" id="74869"/>
    <lineage>
        <taxon>Eukaryota</taxon>
        <taxon>Metazoa</taxon>
        <taxon>Ecdysozoa</taxon>
        <taxon>Arthropoda</taxon>
        <taxon>Hexapoda</taxon>
        <taxon>Insecta</taxon>
        <taxon>Pterygota</taxon>
        <taxon>Neoptera</taxon>
        <taxon>Endopterygota</taxon>
        <taxon>Diptera</taxon>
        <taxon>Nematocera</taxon>
        <taxon>Culicoidea</taxon>
        <taxon>Culicidae</taxon>
        <taxon>Anophelinae</taxon>
        <taxon>Anopheles</taxon>
        <taxon>Anopheles maculatus group</taxon>
    </lineage>
</organism>
<keyword evidence="1" id="KW-1133">Transmembrane helix</keyword>
<dbReference type="EnsemblMetazoa" id="AMAM015733-RA">
    <property type="protein sequence ID" value="AMAM015733-PA"/>
    <property type="gene ID" value="AMAM015733"/>
</dbReference>